<keyword evidence="3" id="KW-1133">Transmembrane helix</keyword>
<evidence type="ECO:0000313" key="5">
    <source>
        <dbReference type="WBParaSite" id="scaffold114_cov204.g303"/>
    </source>
</evidence>
<feature type="region of interest" description="Disordered" evidence="2">
    <location>
        <begin position="1"/>
        <end position="25"/>
    </location>
</feature>
<feature type="compositionally biased region" description="Polar residues" evidence="2">
    <location>
        <begin position="1"/>
        <end position="24"/>
    </location>
</feature>
<feature type="region of interest" description="Disordered" evidence="2">
    <location>
        <begin position="231"/>
        <end position="358"/>
    </location>
</feature>
<dbReference type="AlphaFoldDB" id="A0A915LFM5"/>
<dbReference type="Proteomes" id="UP000887561">
    <property type="component" value="Unplaced"/>
</dbReference>
<accession>A0A915LFM5</accession>
<evidence type="ECO:0000256" key="1">
    <source>
        <dbReference type="ARBA" id="ARBA00022737"/>
    </source>
</evidence>
<keyword evidence="3" id="KW-0472">Membrane</keyword>
<feature type="transmembrane region" description="Helical" evidence="3">
    <location>
        <begin position="115"/>
        <end position="138"/>
    </location>
</feature>
<proteinExistence type="predicted"/>
<keyword evidence="1" id="KW-0677">Repeat</keyword>
<evidence type="ECO:0000256" key="3">
    <source>
        <dbReference type="SAM" id="Phobius"/>
    </source>
</evidence>
<keyword evidence="4" id="KW-1185">Reference proteome</keyword>
<protein>
    <submittedName>
        <fullName evidence="5">Col_cuticle_N domain-containing protein</fullName>
    </submittedName>
</protein>
<name>A0A915LFM5_MELJA</name>
<reference evidence="5" key="1">
    <citation type="submission" date="2022-11" db="UniProtKB">
        <authorList>
            <consortium name="WormBaseParasite"/>
        </authorList>
    </citation>
    <scope>IDENTIFICATION</scope>
</reference>
<organism evidence="4 5">
    <name type="scientific">Meloidogyne javanica</name>
    <name type="common">Root-knot nematode worm</name>
    <dbReference type="NCBI Taxonomy" id="6303"/>
    <lineage>
        <taxon>Eukaryota</taxon>
        <taxon>Metazoa</taxon>
        <taxon>Ecdysozoa</taxon>
        <taxon>Nematoda</taxon>
        <taxon>Chromadorea</taxon>
        <taxon>Rhabditida</taxon>
        <taxon>Tylenchina</taxon>
        <taxon>Tylenchomorpha</taxon>
        <taxon>Tylenchoidea</taxon>
        <taxon>Meloidogynidae</taxon>
        <taxon>Meloidogyninae</taxon>
        <taxon>Meloidogyne</taxon>
        <taxon>Meloidogyne incognita group</taxon>
    </lineage>
</organism>
<dbReference type="WBParaSite" id="scaffold114_cov204.g303">
    <property type="protein sequence ID" value="scaffold114_cov204.g303"/>
    <property type="gene ID" value="scaffold114_cov204.g303"/>
</dbReference>
<dbReference type="InterPro" id="IPR008160">
    <property type="entry name" value="Collagen"/>
</dbReference>
<evidence type="ECO:0000256" key="2">
    <source>
        <dbReference type="SAM" id="MobiDB-lite"/>
    </source>
</evidence>
<dbReference type="PANTHER" id="PTHR24637">
    <property type="entry name" value="COLLAGEN"/>
    <property type="match status" value="1"/>
</dbReference>
<dbReference type="PANTHER" id="PTHR24637:SF354">
    <property type="entry name" value="COLLAGEN"/>
    <property type="match status" value="1"/>
</dbReference>
<dbReference type="Pfam" id="PF01391">
    <property type="entry name" value="Collagen"/>
    <property type="match status" value="2"/>
</dbReference>
<sequence>MRRNLPITTTTSKPVPSSLSPTIPNRNINQQQNNLNRKKQHQQNFQQQTNKLNDQGTTLIEDAGQCCYSGNVNSTLAQPTLVSEKTQIFSSVLPSSGFNLFEEEDIRRENAFKGVMIVCLCISVCAWASLFSVSPVLYQFLSFTTSQFDGMLKFCEENAQTMADDSTALVDVFVDRYNSGNFRKNQNLQHFVMARTVDFVMNRTKNGAPGIPARLPCEPLQDLKKYCPEKCPQGLQGPPGQMGPMGDNGNKGPPGLQGKNGDDGKTGARGMNGPPGVPGLDGEDGDPGQDAQPTPFIPGPSGPTGEVGMMGPSGPRGLPGIDGPQGPQGRKGAQGEAGRVGTPGTTGPPGPIGESGDDGHKGVCPTYCAMDGGVFFVEPPEWFFKNKRNR</sequence>
<keyword evidence="3" id="KW-0812">Transmembrane</keyword>
<feature type="compositionally biased region" description="Low complexity" evidence="2">
    <location>
        <begin position="232"/>
        <end position="245"/>
    </location>
</feature>
<evidence type="ECO:0000313" key="4">
    <source>
        <dbReference type="Proteomes" id="UP000887561"/>
    </source>
</evidence>